<evidence type="ECO:0000256" key="1">
    <source>
        <dbReference type="SAM" id="MobiDB-lite"/>
    </source>
</evidence>
<dbReference type="KEGG" id="ned:HUN01_10820"/>
<dbReference type="Pfam" id="PF17265">
    <property type="entry name" value="DUF5331"/>
    <property type="match status" value="1"/>
</dbReference>
<feature type="region of interest" description="Disordered" evidence="1">
    <location>
        <begin position="226"/>
        <end position="245"/>
    </location>
</feature>
<dbReference type="Proteomes" id="UP000514713">
    <property type="component" value="Chromosome"/>
</dbReference>
<dbReference type="EMBL" id="CP054698">
    <property type="protein sequence ID" value="QMS88059.1"/>
    <property type="molecule type" value="Genomic_DNA"/>
</dbReference>
<accession>A0A7D7QD92</accession>
<sequence>MNIQQLRQSLKHKWLIYYDQNISWLVKMRIWGTYDGLRRPLSGFILATLSVLEPQFDEILSFMLELNNDPDKIVIALGLNFNPDEELRLIKLEHSMATSQVESESPYQKYSEDKDVSSVVTASKIASHSFAETLDSNLPRADEPVPSFTANTVTEVVRTRKPELVVAFATKTAPDTPVKTPSSGFISEYQPLQSPLKRLPSGASLTMTTEVNSKAKTMPSLVLATEVSSNSKPVRSRQTSPPGRLPLGAFLAITTEINSNGKPVRSLSITTDVKSNGKHPHIQPQDVKSKVNLPTTNARSLASWVDEFCQGTRWDEKDDIFI</sequence>
<evidence type="ECO:0000313" key="2">
    <source>
        <dbReference type="EMBL" id="QMS88059.1"/>
    </source>
</evidence>
<evidence type="ECO:0000313" key="3">
    <source>
        <dbReference type="Proteomes" id="UP000514713"/>
    </source>
</evidence>
<proteinExistence type="predicted"/>
<gene>
    <name evidence="2" type="ORF">HUN01_10820</name>
</gene>
<keyword evidence="3" id="KW-1185">Reference proteome</keyword>
<name>A0A7D7QD92_9NOSO</name>
<dbReference type="AlphaFoldDB" id="A0A7D7QD92"/>
<protein>
    <recommendedName>
        <fullName evidence="4">DUF5331 domain-containing protein</fullName>
    </recommendedName>
</protein>
<feature type="compositionally biased region" description="Polar residues" evidence="1">
    <location>
        <begin position="226"/>
        <end position="241"/>
    </location>
</feature>
<evidence type="ECO:0008006" key="4">
    <source>
        <dbReference type="Google" id="ProtNLM"/>
    </source>
</evidence>
<dbReference type="InterPro" id="IPR020346">
    <property type="entry name" value="Uncharacterised_15.3kDa"/>
</dbReference>
<organism evidence="2 3">
    <name type="scientific">Nostoc edaphicum CCNP1411</name>
    <dbReference type="NCBI Taxonomy" id="1472755"/>
    <lineage>
        <taxon>Bacteria</taxon>
        <taxon>Bacillati</taxon>
        <taxon>Cyanobacteriota</taxon>
        <taxon>Cyanophyceae</taxon>
        <taxon>Nostocales</taxon>
        <taxon>Nostocaceae</taxon>
        <taxon>Nostoc</taxon>
    </lineage>
</organism>
<reference evidence="3" key="1">
    <citation type="submission" date="2020-06" db="EMBL/GenBank/DDBJ databases">
        <title>Nostoc edaphicum CCNP1411 genome.</title>
        <authorList>
            <person name="Fidor A."/>
            <person name="Grabski M."/>
            <person name="Gawor J."/>
            <person name="Gromadka R."/>
            <person name="Wegrzyn G."/>
            <person name="Mazur-Marzec H."/>
        </authorList>
    </citation>
    <scope>NUCLEOTIDE SEQUENCE [LARGE SCALE GENOMIC DNA]</scope>
    <source>
        <strain evidence="3">CCNP1411</strain>
    </source>
</reference>
<dbReference type="RefSeq" id="WP_181931266.1">
    <property type="nucleotide sequence ID" value="NZ_CP054698.1"/>
</dbReference>